<dbReference type="EMBL" id="JAXOVC010000010">
    <property type="protein sequence ID" value="KAK4496345.1"/>
    <property type="molecule type" value="Genomic_DNA"/>
</dbReference>
<evidence type="ECO:0000256" key="1">
    <source>
        <dbReference type="SAM" id="MobiDB-lite"/>
    </source>
</evidence>
<feature type="region of interest" description="Disordered" evidence="1">
    <location>
        <begin position="1"/>
        <end position="69"/>
    </location>
</feature>
<evidence type="ECO:0008006" key="4">
    <source>
        <dbReference type="Google" id="ProtNLM"/>
    </source>
</evidence>
<name>A0ABR0E511_ZASCE</name>
<organism evidence="2 3">
    <name type="scientific">Zasmidium cellare</name>
    <name type="common">Wine cellar mold</name>
    <name type="synonym">Racodium cellare</name>
    <dbReference type="NCBI Taxonomy" id="395010"/>
    <lineage>
        <taxon>Eukaryota</taxon>
        <taxon>Fungi</taxon>
        <taxon>Dikarya</taxon>
        <taxon>Ascomycota</taxon>
        <taxon>Pezizomycotina</taxon>
        <taxon>Dothideomycetes</taxon>
        <taxon>Dothideomycetidae</taxon>
        <taxon>Mycosphaerellales</taxon>
        <taxon>Mycosphaerellaceae</taxon>
        <taxon>Zasmidium</taxon>
    </lineage>
</organism>
<gene>
    <name evidence="2" type="ORF">PRZ48_012325</name>
</gene>
<comment type="caution">
    <text evidence="2">The sequence shown here is derived from an EMBL/GenBank/DDBJ whole genome shotgun (WGS) entry which is preliminary data.</text>
</comment>
<sequence length="250" mass="27956">MATAVDEADRSLPSGTATRGETLTAGRDAESRLDIEPTVKLASEPAANEDEGITSTQDAGNQQHTSPSPAEKVFETVELAEMILSLLPLEDNLSMVRVCRATHDIISSSKPVQQNLCVLRKEGEFLVTSPVVGTKRFTLIFCHTDRWYRWFRLTALYAPSAKRMFDLNFSLLSNPPMLKSGVIFLSDESNSNGLWRKIRWVQSGLRRGGSVFLEKRTSKESLKLPKEDATLGGTWEALREMAEDEFFLER</sequence>
<evidence type="ECO:0000313" key="2">
    <source>
        <dbReference type="EMBL" id="KAK4496345.1"/>
    </source>
</evidence>
<accession>A0ABR0E511</accession>
<feature type="compositionally biased region" description="Basic and acidic residues" evidence="1">
    <location>
        <begin position="27"/>
        <end position="37"/>
    </location>
</feature>
<dbReference type="Proteomes" id="UP001305779">
    <property type="component" value="Unassembled WGS sequence"/>
</dbReference>
<protein>
    <recommendedName>
        <fullName evidence="4">F-box domain-containing protein</fullName>
    </recommendedName>
</protein>
<reference evidence="2 3" key="1">
    <citation type="journal article" date="2023" name="G3 (Bethesda)">
        <title>A chromosome-level genome assembly of Zasmidium syzygii isolated from banana leaves.</title>
        <authorList>
            <person name="van Westerhoven A.C."/>
            <person name="Mehrabi R."/>
            <person name="Talebi R."/>
            <person name="Steentjes M.B.F."/>
            <person name="Corcolon B."/>
            <person name="Chong P.A."/>
            <person name="Kema G.H.J."/>
            <person name="Seidl M.F."/>
        </authorList>
    </citation>
    <scope>NUCLEOTIDE SEQUENCE [LARGE SCALE GENOMIC DNA]</scope>
    <source>
        <strain evidence="2 3">P124</strain>
    </source>
</reference>
<keyword evidence="3" id="KW-1185">Reference proteome</keyword>
<feature type="compositionally biased region" description="Polar residues" evidence="1">
    <location>
        <begin position="53"/>
        <end position="68"/>
    </location>
</feature>
<evidence type="ECO:0000313" key="3">
    <source>
        <dbReference type="Proteomes" id="UP001305779"/>
    </source>
</evidence>
<proteinExistence type="predicted"/>